<dbReference type="InterPro" id="IPR000515">
    <property type="entry name" value="MetI-like"/>
</dbReference>
<dbReference type="Pfam" id="PF19300">
    <property type="entry name" value="BPD_transp_1_N"/>
    <property type="match status" value="1"/>
</dbReference>
<dbReference type="Proteomes" id="UP000316801">
    <property type="component" value="Unassembled WGS sequence"/>
</dbReference>
<organism evidence="9 10">
    <name type="scientific">Rhizobium straminoryzae</name>
    <dbReference type="NCBI Taxonomy" id="1387186"/>
    <lineage>
        <taxon>Bacteria</taxon>
        <taxon>Pseudomonadati</taxon>
        <taxon>Pseudomonadota</taxon>
        <taxon>Alphaproteobacteria</taxon>
        <taxon>Hyphomicrobiales</taxon>
        <taxon>Rhizobiaceae</taxon>
        <taxon>Rhizobium/Agrobacterium group</taxon>
        <taxon>Rhizobium</taxon>
    </lineage>
</organism>
<dbReference type="GO" id="GO:0005886">
    <property type="term" value="C:plasma membrane"/>
    <property type="evidence" value="ECO:0007669"/>
    <property type="project" value="UniProtKB-SubCell"/>
</dbReference>
<feature type="transmembrane region" description="Helical" evidence="7">
    <location>
        <begin position="230"/>
        <end position="252"/>
    </location>
</feature>
<keyword evidence="6 7" id="KW-0472">Membrane</keyword>
<evidence type="ECO:0000256" key="3">
    <source>
        <dbReference type="ARBA" id="ARBA00022475"/>
    </source>
</evidence>
<dbReference type="SUPFAM" id="SSF161098">
    <property type="entry name" value="MetI-like"/>
    <property type="match status" value="1"/>
</dbReference>
<keyword evidence="4 7" id="KW-0812">Transmembrane</keyword>
<sequence>MLHYVLSRLLRAAVSIVMVVTFVFVVLRMSGDPATVIMGADAPPEAIDAFRKAWGLDQPLWIQYFAFFEAVFSGELGRSMRDGRDVVAVVLERVPSTLALTVPAFLINIAVGIPAGVYAALHRNSLIDRCVMVMAVTGFAVPSFILAMLLVLIFSVNLGWLPSAGQDSWLNAILPIATMGFGGAALLARFTRSAMLEVLGQSYIRTASAKGLPWSAVVWRHALQNAAIPTITIIGFMLGGLVAGAVVVESVFSWPGVGRLLVVSVANRDLAVVQAIVLMIAITMVGANMIVDVLYGLVDPRMHGQARPARRG</sequence>
<feature type="transmembrane region" description="Helical" evidence="7">
    <location>
        <begin position="12"/>
        <end position="31"/>
    </location>
</feature>
<dbReference type="Gene3D" id="1.10.3720.10">
    <property type="entry name" value="MetI-like"/>
    <property type="match status" value="1"/>
</dbReference>
<evidence type="ECO:0000256" key="2">
    <source>
        <dbReference type="ARBA" id="ARBA00022448"/>
    </source>
</evidence>
<gene>
    <name evidence="9" type="ORF">FNA46_13275</name>
</gene>
<reference evidence="9 10" key="1">
    <citation type="submission" date="2019-07" db="EMBL/GenBank/DDBJ databases">
        <title>Ln-dependent methylotrophs.</title>
        <authorList>
            <person name="Tani A."/>
        </authorList>
    </citation>
    <scope>NUCLEOTIDE SEQUENCE [LARGE SCALE GENOMIC DNA]</scope>
    <source>
        <strain evidence="9 10">SM12</strain>
    </source>
</reference>
<keyword evidence="10" id="KW-1185">Reference proteome</keyword>
<dbReference type="PANTHER" id="PTHR43163">
    <property type="entry name" value="DIPEPTIDE TRANSPORT SYSTEM PERMEASE PROTEIN DPPB-RELATED"/>
    <property type="match status" value="1"/>
</dbReference>
<dbReference type="InterPro" id="IPR045621">
    <property type="entry name" value="BPD_transp_1_N"/>
</dbReference>
<accession>A0A549T8F7</accession>
<proteinExistence type="inferred from homology"/>
<dbReference type="PANTHER" id="PTHR43163:SF6">
    <property type="entry name" value="DIPEPTIDE TRANSPORT SYSTEM PERMEASE PROTEIN DPPB-RELATED"/>
    <property type="match status" value="1"/>
</dbReference>
<dbReference type="GO" id="GO:0071916">
    <property type="term" value="F:dipeptide transmembrane transporter activity"/>
    <property type="evidence" value="ECO:0007669"/>
    <property type="project" value="TreeGrafter"/>
</dbReference>
<evidence type="ECO:0000313" key="10">
    <source>
        <dbReference type="Proteomes" id="UP000316801"/>
    </source>
</evidence>
<evidence type="ECO:0000259" key="8">
    <source>
        <dbReference type="PROSITE" id="PS50928"/>
    </source>
</evidence>
<keyword evidence="5 7" id="KW-1133">Transmembrane helix</keyword>
<evidence type="ECO:0000256" key="5">
    <source>
        <dbReference type="ARBA" id="ARBA00022989"/>
    </source>
</evidence>
<evidence type="ECO:0000313" key="9">
    <source>
        <dbReference type="EMBL" id="TRL38164.1"/>
    </source>
</evidence>
<feature type="transmembrane region" description="Helical" evidence="7">
    <location>
        <begin position="272"/>
        <end position="298"/>
    </location>
</feature>
<comment type="subcellular location">
    <subcellularLocation>
        <location evidence="1 7">Cell membrane</location>
        <topology evidence="1 7">Multi-pass membrane protein</topology>
    </subcellularLocation>
</comment>
<feature type="transmembrane region" description="Helical" evidence="7">
    <location>
        <begin position="98"/>
        <end position="121"/>
    </location>
</feature>
<feature type="transmembrane region" description="Helical" evidence="7">
    <location>
        <begin position="168"/>
        <end position="188"/>
    </location>
</feature>
<dbReference type="Pfam" id="PF00528">
    <property type="entry name" value="BPD_transp_1"/>
    <property type="match status" value="1"/>
</dbReference>
<feature type="domain" description="ABC transmembrane type-1" evidence="8">
    <location>
        <begin position="94"/>
        <end position="291"/>
    </location>
</feature>
<dbReference type="AlphaFoldDB" id="A0A549T8F7"/>
<keyword evidence="3" id="KW-1003">Cell membrane</keyword>
<dbReference type="PROSITE" id="PS50928">
    <property type="entry name" value="ABC_TM1"/>
    <property type="match status" value="1"/>
</dbReference>
<protein>
    <submittedName>
        <fullName evidence="9">ABC transporter permease</fullName>
    </submittedName>
</protein>
<evidence type="ECO:0000256" key="4">
    <source>
        <dbReference type="ARBA" id="ARBA00022692"/>
    </source>
</evidence>
<evidence type="ECO:0000256" key="6">
    <source>
        <dbReference type="ARBA" id="ARBA00023136"/>
    </source>
</evidence>
<keyword evidence="2 7" id="KW-0813">Transport</keyword>
<evidence type="ECO:0000256" key="1">
    <source>
        <dbReference type="ARBA" id="ARBA00004651"/>
    </source>
</evidence>
<feature type="transmembrane region" description="Helical" evidence="7">
    <location>
        <begin position="133"/>
        <end position="156"/>
    </location>
</feature>
<name>A0A549T8F7_9HYPH</name>
<dbReference type="RefSeq" id="WP_143125689.1">
    <property type="nucleotide sequence ID" value="NZ_VJMG01000035.1"/>
</dbReference>
<dbReference type="InterPro" id="IPR035906">
    <property type="entry name" value="MetI-like_sf"/>
</dbReference>
<dbReference type="EMBL" id="VJMG01000035">
    <property type="protein sequence ID" value="TRL38164.1"/>
    <property type="molecule type" value="Genomic_DNA"/>
</dbReference>
<evidence type="ECO:0000256" key="7">
    <source>
        <dbReference type="RuleBase" id="RU363032"/>
    </source>
</evidence>
<comment type="similarity">
    <text evidence="7">Belongs to the binding-protein-dependent transport system permease family.</text>
</comment>
<comment type="caution">
    <text evidence="9">The sequence shown here is derived from an EMBL/GenBank/DDBJ whole genome shotgun (WGS) entry which is preliminary data.</text>
</comment>
<dbReference type="CDD" id="cd06261">
    <property type="entry name" value="TM_PBP2"/>
    <property type="match status" value="1"/>
</dbReference>